<evidence type="ECO:0000313" key="1">
    <source>
        <dbReference type="EMBL" id="KAI0292076.1"/>
    </source>
</evidence>
<dbReference type="Proteomes" id="UP001203297">
    <property type="component" value="Unassembled WGS sequence"/>
</dbReference>
<reference evidence="1" key="1">
    <citation type="journal article" date="2022" name="New Phytol.">
        <title>Evolutionary transition to the ectomycorrhizal habit in the genomes of a hyperdiverse lineage of mushroom-forming fungi.</title>
        <authorList>
            <person name="Looney B."/>
            <person name="Miyauchi S."/>
            <person name="Morin E."/>
            <person name="Drula E."/>
            <person name="Courty P.E."/>
            <person name="Kohler A."/>
            <person name="Kuo A."/>
            <person name="LaButti K."/>
            <person name="Pangilinan J."/>
            <person name="Lipzen A."/>
            <person name="Riley R."/>
            <person name="Andreopoulos W."/>
            <person name="He G."/>
            <person name="Johnson J."/>
            <person name="Nolan M."/>
            <person name="Tritt A."/>
            <person name="Barry K.W."/>
            <person name="Grigoriev I.V."/>
            <person name="Nagy L.G."/>
            <person name="Hibbett D."/>
            <person name="Henrissat B."/>
            <person name="Matheny P.B."/>
            <person name="Labbe J."/>
            <person name="Martin F.M."/>
        </authorList>
    </citation>
    <scope>NUCLEOTIDE SEQUENCE</scope>
    <source>
        <strain evidence="1">BPL690</strain>
    </source>
</reference>
<evidence type="ECO:0000313" key="2">
    <source>
        <dbReference type="Proteomes" id="UP001203297"/>
    </source>
</evidence>
<sequence>MRAIRQTCDRPHTRNKKITLCWMLFKPQFFNNATCYTLTHWVFSAPTIICHPITTCTGPKDESPPFFFDFAPSPSILSRTSITWRTSFTTFKGSRSACERESPRTDDAVAFVSSLIKSFGFFFNILQLTQWPRCFIFFDPAVARQDKRFF</sequence>
<dbReference type="AlphaFoldDB" id="A0AAD4LXU9"/>
<keyword evidence="2" id="KW-1185">Reference proteome</keyword>
<gene>
    <name evidence="1" type="ORF">B0F90DRAFT_298757</name>
</gene>
<proteinExistence type="predicted"/>
<name>A0AAD4LXU9_9AGAM</name>
<protein>
    <submittedName>
        <fullName evidence="1">Uncharacterized protein</fullName>
    </submittedName>
</protein>
<organism evidence="1 2">
    <name type="scientific">Multifurca ochricompacta</name>
    <dbReference type="NCBI Taxonomy" id="376703"/>
    <lineage>
        <taxon>Eukaryota</taxon>
        <taxon>Fungi</taxon>
        <taxon>Dikarya</taxon>
        <taxon>Basidiomycota</taxon>
        <taxon>Agaricomycotina</taxon>
        <taxon>Agaricomycetes</taxon>
        <taxon>Russulales</taxon>
        <taxon>Russulaceae</taxon>
        <taxon>Multifurca</taxon>
    </lineage>
</organism>
<comment type="caution">
    <text evidence="1">The sequence shown here is derived from an EMBL/GenBank/DDBJ whole genome shotgun (WGS) entry which is preliminary data.</text>
</comment>
<accession>A0AAD4LXU9</accession>
<dbReference type="EMBL" id="WTXG01000133">
    <property type="protein sequence ID" value="KAI0292076.1"/>
    <property type="molecule type" value="Genomic_DNA"/>
</dbReference>